<dbReference type="Pfam" id="PF16353">
    <property type="entry name" value="LacZ_4"/>
    <property type="match status" value="1"/>
</dbReference>
<feature type="region of interest" description="Disordered" evidence="6">
    <location>
        <begin position="624"/>
        <end position="651"/>
    </location>
</feature>
<keyword evidence="4" id="KW-0326">Glycosidase</keyword>
<dbReference type="STRING" id="33097.A0A150GZW4"/>
<evidence type="ECO:0000256" key="3">
    <source>
        <dbReference type="ARBA" id="ARBA00022801"/>
    </source>
</evidence>
<protein>
    <recommendedName>
        <fullName evidence="2">beta-galactosidase</fullName>
        <ecNumber evidence="2">3.2.1.23</ecNumber>
    </recommendedName>
    <alternativeName>
        <fullName evidence="5">Lactase</fullName>
    </alternativeName>
</protein>
<dbReference type="InterPro" id="IPR032312">
    <property type="entry name" value="LacZ_4"/>
</dbReference>
<dbReference type="SMART" id="SM01038">
    <property type="entry name" value="Bgal_small_N"/>
    <property type="match status" value="1"/>
</dbReference>
<dbReference type="OrthoDB" id="408320at2759"/>
<dbReference type="PRINTS" id="PR00132">
    <property type="entry name" value="GLHYDRLASE2"/>
</dbReference>
<evidence type="ECO:0000256" key="5">
    <source>
        <dbReference type="ARBA" id="ARBA00032230"/>
    </source>
</evidence>
<evidence type="ECO:0000256" key="1">
    <source>
        <dbReference type="ARBA" id="ARBA00001412"/>
    </source>
</evidence>
<dbReference type="Gene3D" id="3.20.20.80">
    <property type="entry name" value="Glycosidases"/>
    <property type="match status" value="1"/>
</dbReference>
<proteinExistence type="predicted"/>
<dbReference type="Gene3D" id="2.70.98.10">
    <property type="match status" value="1"/>
</dbReference>
<dbReference type="PANTHER" id="PTHR46323">
    <property type="entry name" value="BETA-GALACTOSIDASE"/>
    <property type="match status" value="1"/>
</dbReference>
<dbReference type="GO" id="GO:0005990">
    <property type="term" value="P:lactose catabolic process"/>
    <property type="evidence" value="ECO:0007669"/>
    <property type="project" value="TreeGrafter"/>
</dbReference>
<evidence type="ECO:0000313" key="8">
    <source>
        <dbReference type="EMBL" id="KXZ55456.1"/>
    </source>
</evidence>
<sequence length="889" mass="92239">MVRDILLMKQNNFNAVRCSHYPNHVRWYELCAHYGLYVIDEANVETHGFDPVFTDNQSHPANHAAWAGAMLERAIAMYGRDKNQPAIVMWSLGNEAGYGPVHLAMAGYLRARDPSRIIHYEGGGSRTPATDIIPPMYARPSQLKALTSLVDRGEETRPIMLCEYSHSMGNSTGNLDQYWAAFEAHPSLAGGFIWDWADQSLVATATRPDGSKIEYWAFGGDFGDTPNDGQFCCNGLVFPDRQPHPALSEAKAVMAPIAFEWVTTNTTAAGPPALRVRSKYDMCNSDNIAVQWRLLLNGRPVVQEALGPVPAVPLAAARPPVVTEADGPANNALVGNRGAAAAGPLVDGGWYDMPGDAAVNVPPRGAVELTLPATAAAMSEALTAAAAAAAASAAAAMTTGSPSALIAAVGGADADAGSGSAARVEAHLETRAVLRTATSWADAGHVVCHQQLPLPQQVSLDAAASSASQQLCRAFAAALSALGPESLRCEQDPASGTVTLSGGPYGLLVRIGGGSGCIESYAVGGCDLLAAPLEPCFFRPVTDNDRGGVCGGSYAARWAAAGLDRLEVAGPVELSSETPRGAGGVARVCAAWTLRPARRGSSAVQEGVGIGEMGGAHWFALTGPDQPAAATADSTTTDPAAPAAAAADPGPEGEIRIQAVYDVWPTGRVDIGWRMDTTQALPAPLPAGLLPSLPRVGVRGAAPGRLGAAAWLGAGPQECYADRKAGARVGQYGAPVRHMHTPYVFPQESGGREDVRWLALLPSPSTDPGAVPPPPLGLAALAPPAAAPLHVSVSQYSLEAVHAARHWHEVAAEQPDEGAAAAAAGGGGGGGRVFFHLDAAHMGVGGDDSWSPSVHPEFLLPPALYEWRMALAPCASVEDAEWAHCALGR</sequence>
<comment type="catalytic activity">
    <reaction evidence="1">
        <text>Hydrolysis of terminal non-reducing beta-D-galactose residues in beta-D-galactosides.</text>
        <dbReference type="EC" id="3.2.1.23"/>
    </reaction>
</comment>
<dbReference type="Pfam" id="PF02836">
    <property type="entry name" value="Glyco_hydro_2_C"/>
    <property type="match status" value="1"/>
</dbReference>
<dbReference type="InterPro" id="IPR006103">
    <property type="entry name" value="Glyco_hydro_2_cat"/>
</dbReference>
<keyword evidence="3" id="KW-0378">Hydrolase</keyword>
<dbReference type="SUPFAM" id="SSF49303">
    <property type="entry name" value="beta-Galactosidase/glucuronidase domain"/>
    <property type="match status" value="1"/>
</dbReference>
<evidence type="ECO:0000313" key="9">
    <source>
        <dbReference type="Proteomes" id="UP000075714"/>
    </source>
</evidence>
<feature type="compositionally biased region" description="Low complexity" evidence="6">
    <location>
        <begin position="624"/>
        <end position="649"/>
    </location>
</feature>
<dbReference type="GO" id="GO:0004565">
    <property type="term" value="F:beta-galactosidase activity"/>
    <property type="evidence" value="ECO:0007669"/>
    <property type="project" value="UniProtKB-EC"/>
</dbReference>
<organism evidence="8 9">
    <name type="scientific">Gonium pectorale</name>
    <name type="common">Green alga</name>
    <dbReference type="NCBI Taxonomy" id="33097"/>
    <lineage>
        <taxon>Eukaryota</taxon>
        <taxon>Viridiplantae</taxon>
        <taxon>Chlorophyta</taxon>
        <taxon>core chlorophytes</taxon>
        <taxon>Chlorophyceae</taxon>
        <taxon>CS clade</taxon>
        <taxon>Chlamydomonadales</taxon>
        <taxon>Volvocaceae</taxon>
        <taxon>Gonium</taxon>
    </lineage>
</organism>
<dbReference type="PANTHER" id="PTHR46323:SF2">
    <property type="entry name" value="BETA-GALACTOSIDASE"/>
    <property type="match status" value="1"/>
</dbReference>
<dbReference type="InterPro" id="IPR011013">
    <property type="entry name" value="Gal_mutarotase_sf_dom"/>
</dbReference>
<evidence type="ECO:0000256" key="2">
    <source>
        <dbReference type="ARBA" id="ARBA00012756"/>
    </source>
</evidence>
<comment type="caution">
    <text evidence="8">The sequence shown here is derived from an EMBL/GenBank/DDBJ whole genome shotgun (WGS) entry which is preliminary data.</text>
</comment>
<dbReference type="GO" id="GO:0009341">
    <property type="term" value="C:beta-galactosidase complex"/>
    <property type="evidence" value="ECO:0007669"/>
    <property type="project" value="InterPro"/>
</dbReference>
<dbReference type="SUPFAM" id="SSF51445">
    <property type="entry name" value="(Trans)glycosidases"/>
    <property type="match status" value="1"/>
</dbReference>
<evidence type="ECO:0000256" key="6">
    <source>
        <dbReference type="SAM" id="MobiDB-lite"/>
    </source>
</evidence>
<evidence type="ECO:0000256" key="4">
    <source>
        <dbReference type="ARBA" id="ARBA00023295"/>
    </source>
</evidence>
<dbReference type="EMBL" id="LSYV01000003">
    <property type="protein sequence ID" value="KXZ55456.1"/>
    <property type="molecule type" value="Genomic_DNA"/>
</dbReference>
<dbReference type="Proteomes" id="UP000075714">
    <property type="component" value="Unassembled WGS sequence"/>
</dbReference>
<reference evidence="9" key="1">
    <citation type="journal article" date="2016" name="Nat. Commun.">
        <title>The Gonium pectorale genome demonstrates co-option of cell cycle regulation during the evolution of multicellularity.</title>
        <authorList>
            <person name="Hanschen E.R."/>
            <person name="Marriage T.N."/>
            <person name="Ferris P.J."/>
            <person name="Hamaji T."/>
            <person name="Toyoda A."/>
            <person name="Fujiyama A."/>
            <person name="Neme R."/>
            <person name="Noguchi H."/>
            <person name="Minakuchi Y."/>
            <person name="Suzuki M."/>
            <person name="Kawai-Toyooka H."/>
            <person name="Smith D.R."/>
            <person name="Sparks H."/>
            <person name="Anderson J."/>
            <person name="Bakaric R."/>
            <person name="Luria V."/>
            <person name="Karger A."/>
            <person name="Kirschner M.W."/>
            <person name="Durand P.M."/>
            <person name="Michod R.E."/>
            <person name="Nozaki H."/>
            <person name="Olson B.J."/>
        </authorList>
    </citation>
    <scope>NUCLEOTIDE SEQUENCE [LARGE SCALE GENOMIC DNA]</scope>
    <source>
        <strain evidence="9">NIES-2863</strain>
    </source>
</reference>
<dbReference type="InterPro" id="IPR013783">
    <property type="entry name" value="Ig-like_fold"/>
</dbReference>
<dbReference type="InterPro" id="IPR014718">
    <property type="entry name" value="GH-type_carb-bd"/>
</dbReference>
<dbReference type="InterPro" id="IPR017853">
    <property type="entry name" value="GH"/>
</dbReference>
<feature type="domain" description="Beta galactosidase small chain/" evidence="7">
    <location>
        <begin position="510"/>
        <end position="872"/>
    </location>
</feature>
<keyword evidence="9" id="KW-1185">Reference proteome</keyword>
<dbReference type="AlphaFoldDB" id="A0A150GZW4"/>
<dbReference type="InterPro" id="IPR050347">
    <property type="entry name" value="Bact_Beta-galactosidase"/>
</dbReference>
<dbReference type="InterPro" id="IPR006101">
    <property type="entry name" value="Glyco_hydro_2"/>
</dbReference>
<gene>
    <name evidence="8" type="ORF">GPECTOR_2g1005</name>
</gene>
<dbReference type="InterPro" id="IPR004199">
    <property type="entry name" value="B-gal_small/dom_5"/>
</dbReference>
<dbReference type="GO" id="GO:0030246">
    <property type="term" value="F:carbohydrate binding"/>
    <property type="evidence" value="ECO:0007669"/>
    <property type="project" value="InterPro"/>
</dbReference>
<dbReference type="SUPFAM" id="SSF74650">
    <property type="entry name" value="Galactose mutarotase-like"/>
    <property type="match status" value="2"/>
</dbReference>
<accession>A0A150GZW4</accession>
<name>A0A150GZW4_GONPE</name>
<dbReference type="InterPro" id="IPR036156">
    <property type="entry name" value="Beta-gal/glucu_dom_sf"/>
</dbReference>
<evidence type="ECO:0000259" key="7">
    <source>
        <dbReference type="SMART" id="SM01038"/>
    </source>
</evidence>
<dbReference type="EC" id="3.2.1.23" evidence="2"/>
<dbReference type="Pfam" id="PF02929">
    <property type="entry name" value="Bgal_small_N"/>
    <property type="match status" value="1"/>
</dbReference>
<dbReference type="Gene3D" id="2.60.40.10">
    <property type="entry name" value="Immunoglobulins"/>
    <property type="match status" value="1"/>
</dbReference>